<dbReference type="EMBL" id="JAJBZT010000006">
    <property type="protein sequence ID" value="MCB6184250.1"/>
    <property type="molecule type" value="Genomic_DNA"/>
</dbReference>
<gene>
    <name evidence="1" type="ORF">LIN78_11915</name>
</gene>
<organism evidence="1 2">
    <name type="scientific">Leeia speluncae</name>
    <dbReference type="NCBI Taxonomy" id="2884804"/>
    <lineage>
        <taxon>Bacteria</taxon>
        <taxon>Pseudomonadati</taxon>
        <taxon>Pseudomonadota</taxon>
        <taxon>Betaproteobacteria</taxon>
        <taxon>Neisseriales</taxon>
        <taxon>Leeiaceae</taxon>
        <taxon>Leeia</taxon>
    </lineage>
</organism>
<name>A0ABS8D7R5_9NEIS</name>
<accession>A0ABS8D7R5</accession>
<comment type="caution">
    <text evidence="1">The sequence shown here is derived from an EMBL/GenBank/DDBJ whole genome shotgun (WGS) entry which is preliminary data.</text>
</comment>
<protein>
    <submittedName>
        <fullName evidence="1">Uncharacterized protein</fullName>
    </submittedName>
</protein>
<reference evidence="1" key="1">
    <citation type="submission" date="2021-10" db="EMBL/GenBank/DDBJ databases">
        <title>The complete genome sequence of Leeia sp. TBRC 13508.</title>
        <authorList>
            <person name="Charoenyingcharoen P."/>
            <person name="Yukphan P."/>
        </authorList>
    </citation>
    <scope>NUCLEOTIDE SEQUENCE</scope>
    <source>
        <strain evidence="1">TBRC 13508</strain>
    </source>
</reference>
<keyword evidence="2" id="KW-1185">Reference proteome</keyword>
<dbReference type="RefSeq" id="WP_227181062.1">
    <property type="nucleotide sequence ID" value="NZ_JAJBZT010000006.1"/>
</dbReference>
<sequence>MNQLEHLDEIAREAWHGKYDRIGVLSSGERRYVALASGRMREICPEDSIAYAVDTLEPEWLEHMTAIWRNASQPKDSHVPAKR</sequence>
<proteinExistence type="predicted"/>
<evidence type="ECO:0000313" key="2">
    <source>
        <dbReference type="Proteomes" id="UP001165395"/>
    </source>
</evidence>
<dbReference type="Proteomes" id="UP001165395">
    <property type="component" value="Unassembled WGS sequence"/>
</dbReference>
<evidence type="ECO:0000313" key="1">
    <source>
        <dbReference type="EMBL" id="MCB6184250.1"/>
    </source>
</evidence>